<dbReference type="InterPro" id="IPR015915">
    <property type="entry name" value="Kelch-typ_b-propeller"/>
</dbReference>
<protein>
    <submittedName>
        <fullName evidence="1">Oidioi.mRNA.OKI2018_I69.PAR.g13118.t1.cds</fullName>
    </submittedName>
</protein>
<reference evidence="1 2" key="1">
    <citation type="submission" date="2021-04" db="EMBL/GenBank/DDBJ databases">
        <authorList>
            <person name="Bliznina A."/>
        </authorList>
    </citation>
    <scope>NUCLEOTIDE SEQUENCE [LARGE SCALE GENOMIC DNA]</scope>
</reference>
<sequence length="393" mass="43775">MELEDGSNLLTIGALGNDSIVIKSDFFKNERILKANILSSNWTHVEINFSANKTNLEIRASSESIKEEIKEEFLLLENQTLKILKLDQFTFIKKFSFFKTNQMESPKNSILVVLEDLRLVYSISEDGKINKKASVFAGRNDYAQYAQFALVKNQLHIFGGQSDMKKIARLEGCVFKELAARLNSYYAWGSAAVALDGGNKALICFDYSRGDSKNCDLFDGEQSLRSFKTVYQHWWAKLALYKGQATSVGSYYKEGQKKVETLGTDGWTFLPDAPMATWSHTLLGLPSGALFVIGGYDEDPNIKGLTNKIWKLKDNVWFEAGKMEKSISKGSAILTENSIFVFPGDDSGSDEHPIQRIDLEDEAVASTTVIGNNPGYRVSPVLFHTVAGQCVTA</sequence>
<gene>
    <name evidence="1" type="ORF">OKIOD_LOCUS4676</name>
</gene>
<dbReference type="Pfam" id="PF07646">
    <property type="entry name" value="Kelch_2"/>
    <property type="match status" value="1"/>
</dbReference>
<accession>A0ABN7SB52</accession>
<dbReference type="EMBL" id="OU015568">
    <property type="protein sequence ID" value="CAG5091543.1"/>
    <property type="molecule type" value="Genomic_DNA"/>
</dbReference>
<organism evidence="1 2">
    <name type="scientific">Oikopleura dioica</name>
    <name type="common">Tunicate</name>
    <dbReference type="NCBI Taxonomy" id="34765"/>
    <lineage>
        <taxon>Eukaryota</taxon>
        <taxon>Metazoa</taxon>
        <taxon>Chordata</taxon>
        <taxon>Tunicata</taxon>
        <taxon>Appendicularia</taxon>
        <taxon>Copelata</taxon>
        <taxon>Oikopleuridae</taxon>
        <taxon>Oikopleura</taxon>
    </lineage>
</organism>
<dbReference type="Gene3D" id="2.120.10.80">
    <property type="entry name" value="Kelch-type beta propeller"/>
    <property type="match status" value="1"/>
</dbReference>
<dbReference type="InterPro" id="IPR011498">
    <property type="entry name" value="Kelch_2"/>
</dbReference>
<evidence type="ECO:0000313" key="2">
    <source>
        <dbReference type="Proteomes" id="UP001158576"/>
    </source>
</evidence>
<keyword evidence="2" id="KW-1185">Reference proteome</keyword>
<proteinExistence type="predicted"/>
<name>A0ABN7SB52_OIKDI</name>
<evidence type="ECO:0000313" key="1">
    <source>
        <dbReference type="EMBL" id="CAG5091543.1"/>
    </source>
</evidence>
<dbReference type="SUPFAM" id="SSF117281">
    <property type="entry name" value="Kelch motif"/>
    <property type="match status" value="1"/>
</dbReference>
<dbReference type="Proteomes" id="UP001158576">
    <property type="component" value="Chromosome PAR"/>
</dbReference>